<evidence type="ECO:0000313" key="3">
    <source>
        <dbReference type="Proteomes" id="UP000193427"/>
    </source>
</evidence>
<dbReference type="Proteomes" id="UP000193427">
    <property type="component" value="Chromosome"/>
</dbReference>
<dbReference type="SUPFAM" id="SSF54001">
    <property type="entry name" value="Cysteine proteinases"/>
    <property type="match status" value="1"/>
</dbReference>
<dbReference type="EMBL" id="CP015118">
    <property type="protein sequence ID" value="ARN20027.1"/>
    <property type="molecule type" value="Genomic_DNA"/>
</dbReference>
<dbReference type="Pfam" id="PF01841">
    <property type="entry name" value="Transglut_core"/>
    <property type="match status" value="1"/>
</dbReference>
<evidence type="ECO:0000313" key="2">
    <source>
        <dbReference type="EMBL" id="ARN20027.1"/>
    </source>
</evidence>
<dbReference type="STRING" id="946333.A4W93_08940"/>
<dbReference type="SMART" id="SM00460">
    <property type="entry name" value="TGc"/>
    <property type="match status" value="1"/>
</dbReference>
<dbReference type="AlphaFoldDB" id="A0A1W6L762"/>
<name>A0A1W6L762_9BURK</name>
<keyword evidence="3" id="KW-1185">Reference proteome</keyword>
<dbReference type="PANTHER" id="PTHR33490">
    <property type="entry name" value="BLR5614 PROTEIN-RELATED"/>
    <property type="match status" value="1"/>
</dbReference>
<gene>
    <name evidence="2" type="ORF">A4W93_08940</name>
</gene>
<proteinExistence type="predicted"/>
<dbReference type="InterPro" id="IPR038765">
    <property type="entry name" value="Papain-like_cys_pep_sf"/>
</dbReference>
<reference evidence="2 3" key="1">
    <citation type="submission" date="2016-04" db="EMBL/GenBank/DDBJ databases">
        <title>Complete genome sequence of natural rubber-degrading, novel Gram-negative bacterium, Rhizobacter gummiphilus strain NS21.</title>
        <authorList>
            <person name="Tabata M."/>
            <person name="Kasai D."/>
            <person name="Fukuda M."/>
        </authorList>
    </citation>
    <scope>NUCLEOTIDE SEQUENCE [LARGE SCALE GENOMIC DNA]</scope>
    <source>
        <strain evidence="2 3">NS21</strain>
    </source>
</reference>
<protein>
    <recommendedName>
        <fullName evidence="1">Transglutaminase-like domain-containing protein</fullName>
    </recommendedName>
</protein>
<accession>A0A1W6L762</accession>
<dbReference type="InterPro" id="IPR002931">
    <property type="entry name" value="Transglutaminase-like"/>
</dbReference>
<dbReference type="PANTHER" id="PTHR33490:SF3">
    <property type="entry name" value="CONSERVED INTEGRAL MEMBRANE PROTEIN"/>
    <property type="match status" value="1"/>
</dbReference>
<dbReference type="KEGG" id="rgu:A4W93_08940"/>
<sequence>MGGAGARPAQAGMRAVNRRTCLRVLPAAFAWVLSPPARAGEAVQRQLRWSFELVNPLSRDLADQAVWLYVPAAETPVQTLDAVRLSVPWTLTRDALGHAVVEVRVPHLPALGRRVVSVTADLTLQDLPRETPLTDPAPWLRGERFIEVDDPAVRALAAGLRRTTPAETARAVYDWVRGHLEYAGYVPEDRGAADALARRRGDCTEYAYLVTALARANGIPARMVGGHDTDRNAVLRAADYHNWAELHFDGRWNLVDAQKERWLRPADQYVAFRIYRDAVLNPVGLAHRYAVRGEMDVRPA</sequence>
<feature type="domain" description="Transglutaminase-like" evidence="1">
    <location>
        <begin position="195"/>
        <end position="259"/>
    </location>
</feature>
<evidence type="ECO:0000259" key="1">
    <source>
        <dbReference type="SMART" id="SM00460"/>
    </source>
</evidence>
<organism evidence="2 3">
    <name type="scientific">Piscinibacter gummiphilus</name>
    <dbReference type="NCBI Taxonomy" id="946333"/>
    <lineage>
        <taxon>Bacteria</taxon>
        <taxon>Pseudomonadati</taxon>
        <taxon>Pseudomonadota</taxon>
        <taxon>Betaproteobacteria</taxon>
        <taxon>Burkholderiales</taxon>
        <taxon>Sphaerotilaceae</taxon>
        <taxon>Piscinibacter</taxon>
    </lineage>
</organism>
<dbReference type="Gene3D" id="3.10.620.30">
    <property type="match status" value="1"/>
</dbReference>